<keyword evidence="4" id="KW-1003">Cell membrane</keyword>
<dbReference type="CDD" id="cd00082">
    <property type="entry name" value="HisKA"/>
    <property type="match status" value="1"/>
</dbReference>
<dbReference type="InterPro" id="IPR013767">
    <property type="entry name" value="PAS_fold"/>
</dbReference>
<sequence>MSDEQARRDRRQARRWWQQRRSVQRLLGRADFYPRLELLSLTLTMVIGWSSYAWLTGRGLPANGASPPLVTLLVVANLLPLMVLVVLLARRVALLLANRRKGLAGAQLHVRLVALFAGIAAVPTVLVVIFASLLFQFGVQFWFSDRVKTILEGSNQVAQAYIEENRQRVADDIVPMSSDVANYARDFGLGTPLFGQALQFQVSARNLSEAAVFSRRADKLMPIALNGLTGEALVTRVERMPAPTGPAGQAVTLVARGGDRIEALVALTGVADTYVYVSRKVDPSVLARADRAAGALFDYRNLIERSRVMQLRFNLVLIAVSVLTLAVAMWFALWLANRLVTPIARLALAAERVGAGDLDARVPPGRAGDEISTLARAFNRMTGQLKTQQAALLGANLQLNERRLFTEAVLTGVSAGVLSIDAAGVVRTANRSAASLLEVPAETMSGQRLAALVPELAAWLDAARETGQTSGQIKIARGTDTQTLSVRIAADGVASSGLVLTFDDISAQLADQRRAAWADVARRIAHEIKNPLTPIQLAAERLQRKFGRQIVEDRETFGALTGMIVRQVGDLHRMVNEFSDFARLPRPVFALESIEPVVLDAVMLQQVAFPAIELGVEAEPAEPIMADRQQMARMFTNLIKNAGEAVTARLERDEAAGIDGPPGRITLAIADTPTELTIAVTDNGVGLPAERRDQLTEPYVTTRARGTGLGLAIVKKIIEDHGGSLDLDDAPGGGATVRVRLPRAVAEAGMPVRAAAE</sequence>
<keyword evidence="12" id="KW-0902">Two-component regulatory system</keyword>
<dbReference type="PANTHER" id="PTHR42878">
    <property type="entry name" value="TWO-COMPONENT HISTIDINE KINASE"/>
    <property type="match status" value="1"/>
</dbReference>
<dbReference type="Proteomes" id="UP000538147">
    <property type="component" value="Unassembled WGS sequence"/>
</dbReference>
<dbReference type="SUPFAM" id="SSF47384">
    <property type="entry name" value="Homodimeric domain of signal transducing histidine kinase"/>
    <property type="match status" value="1"/>
</dbReference>
<dbReference type="Pfam" id="PF00512">
    <property type="entry name" value="HisKA"/>
    <property type="match status" value="1"/>
</dbReference>
<evidence type="ECO:0000256" key="11">
    <source>
        <dbReference type="ARBA" id="ARBA00022989"/>
    </source>
</evidence>
<dbReference type="GO" id="GO:0006355">
    <property type="term" value="P:regulation of DNA-templated transcription"/>
    <property type="evidence" value="ECO:0007669"/>
    <property type="project" value="InterPro"/>
</dbReference>
<evidence type="ECO:0000256" key="3">
    <source>
        <dbReference type="ARBA" id="ARBA00012438"/>
    </source>
</evidence>
<dbReference type="Gene3D" id="3.30.565.10">
    <property type="entry name" value="Histidine kinase-like ATPase, C-terminal domain"/>
    <property type="match status" value="1"/>
</dbReference>
<dbReference type="SMART" id="SM00304">
    <property type="entry name" value="HAMP"/>
    <property type="match status" value="1"/>
</dbReference>
<dbReference type="InterPro" id="IPR050351">
    <property type="entry name" value="BphY/WalK/GraS-like"/>
</dbReference>
<dbReference type="PANTHER" id="PTHR42878:SF7">
    <property type="entry name" value="SENSOR HISTIDINE KINASE GLRK"/>
    <property type="match status" value="1"/>
</dbReference>
<feature type="transmembrane region" description="Helical" evidence="14">
    <location>
        <begin position="315"/>
        <end position="336"/>
    </location>
</feature>
<dbReference type="Pfam" id="PF00989">
    <property type="entry name" value="PAS"/>
    <property type="match status" value="1"/>
</dbReference>
<protein>
    <recommendedName>
        <fullName evidence="3">histidine kinase</fullName>
        <ecNumber evidence="3">2.7.13.3</ecNumber>
    </recommendedName>
</protein>
<dbReference type="PRINTS" id="PR00344">
    <property type="entry name" value="BCTRLSENSOR"/>
</dbReference>
<feature type="transmembrane region" description="Helical" evidence="14">
    <location>
        <begin position="110"/>
        <end position="135"/>
    </location>
</feature>
<feature type="domain" description="HAMP" evidence="16">
    <location>
        <begin position="337"/>
        <end position="390"/>
    </location>
</feature>
<keyword evidence="18" id="KW-1185">Reference proteome</keyword>
<feature type="domain" description="Histidine kinase" evidence="15">
    <location>
        <begin position="523"/>
        <end position="745"/>
    </location>
</feature>
<dbReference type="GO" id="GO:0005886">
    <property type="term" value="C:plasma membrane"/>
    <property type="evidence" value="ECO:0007669"/>
    <property type="project" value="UniProtKB-SubCell"/>
</dbReference>
<dbReference type="InterPro" id="IPR003594">
    <property type="entry name" value="HATPase_dom"/>
</dbReference>
<dbReference type="Pfam" id="PF02518">
    <property type="entry name" value="HATPase_c"/>
    <property type="match status" value="1"/>
</dbReference>
<evidence type="ECO:0000256" key="4">
    <source>
        <dbReference type="ARBA" id="ARBA00022475"/>
    </source>
</evidence>
<keyword evidence="9 17" id="KW-0418">Kinase</keyword>
<dbReference type="InterPro" id="IPR045671">
    <property type="entry name" value="NtrY-like_N"/>
</dbReference>
<dbReference type="Gene3D" id="1.10.287.130">
    <property type="match status" value="1"/>
</dbReference>
<dbReference type="InterPro" id="IPR005467">
    <property type="entry name" value="His_kinase_dom"/>
</dbReference>
<dbReference type="InterPro" id="IPR003660">
    <property type="entry name" value="HAMP_dom"/>
</dbReference>
<dbReference type="PIRSF" id="PIRSF037532">
    <property type="entry name" value="STHK_NtrY"/>
    <property type="match status" value="1"/>
</dbReference>
<dbReference type="SUPFAM" id="SSF55785">
    <property type="entry name" value="PYP-like sensor domain (PAS domain)"/>
    <property type="match status" value="1"/>
</dbReference>
<evidence type="ECO:0000256" key="12">
    <source>
        <dbReference type="ARBA" id="ARBA00023012"/>
    </source>
</evidence>
<organism evidence="17 18">
    <name type="scientific">Polymorphobacter multimanifer</name>
    <dbReference type="NCBI Taxonomy" id="1070431"/>
    <lineage>
        <taxon>Bacteria</taxon>
        <taxon>Pseudomonadati</taxon>
        <taxon>Pseudomonadota</taxon>
        <taxon>Alphaproteobacteria</taxon>
        <taxon>Sphingomonadales</taxon>
        <taxon>Sphingosinicellaceae</taxon>
        <taxon>Polymorphobacter</taxon>
    </lineage>
</organism>
<dbReference type="Pfam" id="PF00672">
    <property type="entry name" value="HAMP"/>
    <property type="match status" value="1"/>
</dbReference>
<dbReference type="CDD" id="cd06225">
    <property type="entry name" value="HAMP"/>
    <property type="match status" value="1"/>
</dbReference>
<dbReference type="SMART" id="SM00388">
    <property type="entry name" value="HisKA"/>
    <property type="match status" value="1"/>
</dbReference>
<dbReference type="EC" id="2.7.13.3" evidence="3"/>
<dbReference type="InterPro" id="IPR017232">
    <property type="entry name" value="NtrY"/>
</dbReference>
<dbReference type="InterPro" id="IPR036890">
    <property type="entry name" value="HATPase_C_sf"/>
</dbReference>
<evidence type="ECO:0000256" key="9">
    <source>
        <dbReference type="ARBA" id="ARBA00022777"/>
    </source>
</evidence>
<comment type="caution">
    <text evidence="17">The sequence shown here is derived from an EMBL/GenBank/DDBJ whole genome shotgun (WGS) entry which is preliminary data.</text>
</comment>
<dbReference type="EMBL" id="JACIIV010000001">
    <property type="protein sequence ID" value="MBB6226043.1"/>
    <property type="molecule type" value="Genomic_DNA"/>
</dbReference>
<keyword evidence="5" id="KW-0597">Phosphoprotein</keyword>
<proteinExistence type="predicted"/>
<evidence type="ECO:0000256" key="2">
    <source>
        <dbReference type="ARBA" id="ARBA00004651"/>
    </source>
</evidence>
<evidence type="ECO:0000259" key="15">
    <source>
        <dbReference type="PROSITE" id="PS50109"/>
    </source>
</evidence>
<keyword evidence="8" id="KW-0547">Nucleotide-binding</keyword>
<dbReference type="PROSITE" id="PS50885">
    <property type="entry name" value="HAMP"/>
    <property type="match status" value="1"/>
</dbReference>
<dbReference type="InterPro" id="IPR036097">
    <property type="entry name" value="HisK_dim/P_sf"/>
</dbReference>
<comment type="catalytic activity">
    <reaction evidence="1">
        <text>ATP + protein L-histidine = ADP + protein N-phospho-L-histidine.</text>
        <dbReference type="EC" id="2.7.13.3"/>
    </reaction>
</comment>
<evidence type="ECO:0000256" key="14">
    <source>
        <dbReference type="SAM" id="Phobius"/>
    </source>
</evidence>
<evidence type="ECO:0000313" key="17">
    <source>
        <dbReference type="EMBL" id="MBB6226043.1"/>
    </source>
</evidence>
<keyword evidence="10" id="KW-0067">ATP-binding</keyword>
<keyword evidence="13 14" id="KW-0472">Membrane</keyword>
<evidence type="ECO:0000256" key="1">
    <source>
        <dbReference type="ARBA" id="ARBA00000085"/>
    </source>
</evidence>
<accession>A0A841L4Z3</accession>
<evidence type="ECO:0000256" key="6">
    <source>
        <dbReference type="ARBA" id="ARBA00022679"/>
    </source>
</evidence>
<dbReference type="GO" id="GO:0007234">
    <property type="term" value="P:osmosensory signaling via phosphorelay pathway"/>
    <property type="evidence" value="ECO:0007669"/>
    <property type="project" value="TreeGrafter"/>
</dbReference>
<dbReference type="InterPro" id="IPR004358">
    <property type="entry name" value="Sig_transdc_His_kin-like_C"/>
</dbReference>
<dbReference type="InterPro" id="IPR003661">
    <property type="entry name" value="HisK_dim/P_dom"/>
</dbReference>
<evidence type="ECO:0000256" key="13">
    <source>
        <dbReference type="ARBA" id="ARBA00023136"/>
    </source>
</evidence>
<reference evidence="17 18" key="1">
    <citation type="submission" date="2020-08" db="EMBL/GenBank/DDBJ databases">
        <title>Genomic Encyclopedia of Type Strains, Phase IV (KMG-IV): sequencing the most valuable type-strain genomes for metagenomic binning, comparative biology and taxonomic classification.</title>
        <authorList>
            <person name="Goeker M."/>
        </authorList>
    </citation>
    <scope>NUCLEOTIDE SEQUENCE [LARGE SCALE GENOMIC DNA]</scope>
    <source>
        <strain evidence="17 18">DSM 102189</strain>
    </source>
</reference>
<dbReference type="Gene3D" id="6.10.340.10">
    <property type="match status" value="1"/>
</dbReference>
<keyword evidence="6 17" id="KW-0808">Transferase</keyword>
<comment type="subcellular location">
    <subcellularLocation>
        <location evidence="2">Cell membrane</location>
        <topology evidence="2">Multi-pass membrane protein</topology>
    </subcellularLocation>
</comment>
<name>A0A841L4Z3_9SPHN</name>
<evidence type="ECO:0000256" key="8">
    <source>
        <dbReference type="ARBA" id="ARBA00022741"/>
    </source>
</evidence>
<gene>
    <name evidence="17" type="ORF">FHS79_000194</name>
</gene>
<evidence type="ECO:0000313" key="18">
    <source>
        <dbReference type="Proteomes" id="UP000538147"/>
    </source>
</evidence>
<keyword evidence="11 14" id="KW-1133">Transmembrane helix</keyword>
<evidence type="ECO:0000256" key="7">
    <source>
        <dbReference type="ARBA" id="ARBA00022692"/>
    </source>
</evidence>
<dbReference type="PROSITE" id="PS50109">
    <property type="entry name" value="HIS_KIN"/>
    <property type="match status" value="1"/>
</dbReference>
<dbReference type="GO" id="GO:0030295">
    <property type="term" value="F:protein kinase activator activity"/>
    <property type="evidence" value="ECO:0007669"/>
    <property type="project" value="TreeGrafter"/>
</dbReference>
<dbReference type="RefSeq" id="WP_184193944.1">
    <property type="nucleotide sequence ID" value="NZ_JACIIV010000001.1"/>
</dbReference>
<dbReference type="GO" id="GO:0005524">
    <property type="term" value="F:ATP binding"/>
    <property type="evidence" value="ECO:0007669"/>
    <property type="project" value="UniProtKB-KW"/>
</dbReference>
<evidence type="ECO:0000259" key="16">
    <source>
        <dbReference type="PROSITE" id="PS50885"/>
    </source>
</evidence>
<dbReference type="Gene3D" id="3.30.450.20">
    <property type="entry name" value="PAS domain"/>
    <property type="match status" value="1"/>
</dbReference>
<dbReference type="SUPFAM" id="SSF55874">
    <property type="entry name" value="ATPase domain of HSP90 chaperone/DNA topoisomerase II/histidine kinase"/>
    <property type="match status" value="1"/>
</dbReference>
<evidence type="ECO:0000256" key="5">
    <source>
        <dbReference type="ARBA" id="ARBA00022553"/>
    </source>
</evidence>
<dbReference type="SUPFAM" id="SSF158472">
    <property type="entry name" value="HAMP domain-like"/>
    <property type="match status" value="1"/>
</dbReference>
<dbReference type="SMART" id="SM00387">
    <property type="entry name" value="HATPase_c"/>
    <property type="match status" value="1"/>
</dbReference>
<dbReference type="Pfam" id="PF19312">
    <property type="entry name" value="NtrY_N"/>
    <property type="match status" value="1"/>
</dbReference>
<keyword evidence="7 14" id="KW-0812">Transmembrane</keyword>
<evidence type="ECO:0000256" key="10">
    <source>
        <dbReference type="ARBA" id="ARBA00022840"/>
    </source>
</evidence>
<dbReference type="InterPro" id="IPR035965">
    <property type="entry name" value="PAS-like_dom_sf"/>
</dbReference>
<dbReference type="GO" id="GO:0000156">
    <property type="term" value="F:phosphorelay response regulator activity"/>
    <property type="evidence" value="ECO:0007669"/>
    <property type="project" value="TreeGrafter"/>
</dbReference>
<feature type="transmembrane region" description="Helical" evidence="14">
    <location>
        <begin position="38"/>
        <end position="57"/>
    </location>
</feature>
<dbReference type="AlphaFoldDB" id="A0A841L4Z3"/>
<feature type="transmembrane region" description="Helical" evidence="14">
    <location>
        <begin position="69"/>
        <end position="89"/>
    </location>
</feature>
<dbReference type="GO" id="GO:0000155">
    <property type="term" value="F:phosphorelay sensor kinase activity"/>
    <property type="evidence" value="ECO:0007669"/>
    <property type="project" value="InterPro"/>
</dbReference>